<dbReference type="InterPro" id="IPR029063">
    <property type="entry name" value="SAM-dependent_MTases_sf"/>
</dbReference>
<dbReference type="OrthoDB" id="47276at2759"/>
<dbReference type="AlphaFoldDB" id="A0A0R3TBZ5"/>
<dbReference type="GO" id="GO:0043527">
    <property type="term" value="C:tRNA methyltransferase complex"/>
    <property type="evidence" value="ECO:0007669"/>
    <property type="project" value="TreeGrafter"/>
</dbReference>
<evidence type="ECO:0000256" key="2">
    <source>
        <dbReference type="ARBA" id="ARBA00011977"/>
    </source>
</evidence>
<dbReference type="InterPro" id="IPR003358">
    <property type="entry name" value="tRNA_(Gua-N-7)_MeTrfase_Trmb"/>
</dbReference>
<evidence type="ECO:0000313" key="9">
    <source>
        <dbReference type="WBParaSite" id="HNAJ_0000458401-mRNA-1"/>
    </source>
</evidence>
<dbReference type="Gene3D" id="3.40.50.150">
    <property type="entry name" value="Vaccinia Virus protein VP39"/>
    <property type="match status" value="1"/>
</dbReference>
<keyword evidence="4" id="KW-0808">Transferase</keyword>
<keyword evidence="6" id="KW-0819">tRNA processing</keyword>
<dbReference type="STRING" id="102285.A0A0R3TBZ5"/>
<dbReference type="Proteomes" id="UP000278807">
    <property type="component" value="Unassembled WGS sequence"/>
</dbReference>
<comment type="catalytic activity">
    <reaction evidence="1">
        <text>guanosine(46) in tRNA + S-adenosyl-L-methionine = N(7)-methylguanosine(46) in tRNA + S-adenosyl-L-homocysteine</text>
        <dbReference type="Rhea" id="RHEA:42708"/>
        <dbReference type="Rhea" id="RHEA-COMP:10188"/>
        <dbReference type="Rhea" id="RHEA-COMP:10189"/>
        <dbReference type="ChEBI" id="CHEBI:57856"/>
        <dbReference type="ChEBI" id="CHEBI:59789"/>
        <dbReference type="ChEBI" id="CHEBI:74269"/>
        <dbReference type="ChEBI" id="CHEBI:74480"/>
        <dbReference type="EC" id="2.1.1.33"/>
    </reaction>
</comment>
<proteinExistence type="predicted"/>
<evidence type="ECO:0000256" key="5">
    <source>
        <dbReference type="ARBA" id="ARBA00022691"/>
    </source>
</evidence>
<keyword evidence="3" id="KW-0489">Methyltransferase</keyword>
<evidence type="ECO:0000313" key="7">
    <source>
        <dbReference type="EMBL" id="VDO00442.1"/>
    </source>
</evidence>
<dbReference type="PANTHER" id="PTHR23417">
    <property type="entry name" value="3-DEOXY-D-MANNO-OCTULOSONIC-ACID TRANSFERASE/TRNA GUANINE-N 7 - -METHYLTRANSFERASE"/>
    <property type="match status" value="1"/>
</dbReference>
<dbReference type="GO" id="GO:0008176">
    <property type="term" value="F:tRNA (guanine(46)-N7)-methyltransferase activity"/>
    <property type="evidence" value="ECO:0007669"/>
    <property type="project" value="UniProtKB-EC"/>
</dbReference>
<reference evidence="7 8" key="2">
    <citation type="submission" date="2018-11" db="EMBL/GenBank/DDBJ databases">
        <authorList>
            <consortium name="Pathogen Informatics"/>
        </authorList>
    </citation>
    <scope>NUCLEOTIDE SEQUENCE [LARGE SCALE GENOMIC DNA]</scope>
</reference>
<evidence type="ECO:0000256" key="6">
    <source>
        <dbReference type="ARBA" id="ARBA00022694"/>
    </source>
</evidence>
<dbReference type="EC" id="2.1.1.33" evidence="2"/>
<dbReference type="PANTHER" id="PTHR23417:SF16">
    <property type="entry name" value="TRNA (GUANINE-N(7)-)-METHYLTRANSFERASE"/>
    <property type="match status" value="1"/>
</dbReference>
<keyword evidence="8" id="KW-1185">Reference proteome</keyword>
<sequence>MTSEVENQEIAKLPQKRLYRQRAHCNPWADHSLNYPTRPDLFQWGVLFDGKEEPPVTMVDIGCGYGGLLFSLSTRFPTSRIVGMEIRLKVMDYVQVSGQIEGRYLTCPSWLL</sequence>
<dbReference type="WBParaSite" id="HNAJ_0000458401-mRNA-1">
    <property type="protein sequence ID" value="HNAJ_0000458401-mRNA-1"/>
    <property type="gene ID" value="HNAJ_0000458401"/>
</dbReference>
<dbReference type="Pfam" id="PF02390">
    <property type="entry name" value="Methyltransf_4"/>
    <property type="match status" value="1"/>
</dbReference>
<evidence type="ECO:0000256" key="3">
    <source>
        <dbReference type="ARBA" id="ARBA00022603"/>
    </source>
</evidence>
<dbReference type="EMBL" id="UZAE01003334">
    <property type="protein sequence ID" value="VDO00442.1"/>
    <property type="molecule type" value="Genomic_DNA"/>
</dbReference>
<evidence type="ECO:0000256" key="4">
    <source>
        <dbReference type="ARBA" id="ARBA00022679"/>
    </source>
</evidence>
<gene>
    <name evidence="7" type="ORF">HNAJ_LOCUS4582</name>
</gene>
<evidence type="ECO:0000256" key="1">
    <source>
        <dbReference type="ARBA" id="ARBA00000142"/>
    </source>
</evidence>
<accession>A0A0R3TBZ5</accession>
<name>A0A0R3TBZ5_RODNA</name>
<keyword evidence="5" id="KW-0949">S-adenosyl-L-methionine</keyword>
<protein>
    <recommendedName>
        <fullName evidence="2">tRNA (guanine(46)-N(7))-methyltransferase</fullName>
        <ecNumber evidence="2">2.1.1.33</ecNumber>
    </recommendedName>
</protein>
<reference evidence="9" key="1">
    <citation type="submission" date="2017-02" db="UniProtKB">
        <authorList>
            <consortium name="WormBaseParasite"/>
        </authorList>
    </citation>
    <scope>IDENTIFICATION</scope>
</reference>
<dbReference type="SUPFAM" id="SSF53335">
    <property type="entry name" value="S-adenosyl-L-methionine-dependent methyltransferases"/>
    <property type="match status" value="1"/>
</dbReference>
<dbReference type="PROSITE" id="PS51625">
    <property type="entry name" value="SAM_MT_TRMB"/>
    <property type="match status" value="1"/>
</dbReference>
<organism evidence="9">
    <name type="scientific">Rodentolepis nana</name>
    <name type="common">Dwarf tapeworm</name>
    <name type="synonym">Hymenolepis nana</name>
    <dbReference type="NCBI Taxonomy" id="102285"/>
    <lineage>
        <taxon>Eukaryota</taxon>
        <taxon>Metazoa</taxon>
        <taxon>Spiralia</taxon>
        <taxon>Lophotrochozoa</taxon>
        <taxon>Platyhelminthes</taxon>
        <taxon>Cestoda</taxon>
        <taxon>Eucestoda</taxon>
        <taxon>Cyclophyllidea</taxon>
        <taxon>Hymenolepididae</taxon>
        <taxon>Rodentolepis</taxon>
    </lineage>
</organism>
<evidence type="ECO:0000313" key="8">
    <source>
        <dbReference type="Proteomes" id="UP000278807"/>
    </source>
</evidence>